<feature type="transmembrane region" description="Helical" evidence="1">
    <location>
        <begin position="60"/>
        <end position="81"/>
    </location>
</feature>
<reference evidence="2" key="1">
    <citation type="journal article" date="2019" name="bioRxiv">
        <title>The Genome of the Zebra Mussel, Dreissena polymorpha: A Resource for Invasive Species Research.</title>
        <authorList>
            <person name="McCartney M.A."/>
            <person name="Auch B."/>
            <person name="Kono T."/>
            <person name="Mallez S."/>
            <person name="Zhang Y."/>
            <person name="Obille A."/>
            <person name="Becker A."/>
            <person name="Abrahante J.E."/>
            <person name="Garbe J."/>
            <person name="Badalamenti J.P."/>
            <person name="Herman A."/>
            <person name="Mangelson H."/>
            <person name="Liachko I."/>
            <person name="Sullivan S."/>
            <person name="Sone E.D."/>
            <person name="Koren S."/>
            <person name="Silverstein K.A.T."/>
            <person name="Beckman K.B."/>
            <person name="Gohl D.M."/>
        </authorList>
    </citation>
    <scope>NUCLEOTIDE SEQUENCE</scope>
    <source>
        <strain evidence="2">Duluth1</strain>
        <tissue evidence="2">Whole animal</tissue>
    </source>
</reference>
<evidence type="ECO:0000313" key="3">
    <source>
        <dbReference type="Proteomes" id="UP000828390"/>
    </source>
</evidence>
<keyword evidence="1" id="KW-1133">Transmembrane helix</keyword>
<name>A0A9D4MHJ3_DREPO</name>
<accession>A0A9D4MHJ3</accession>
<proteinExistence type="predicted"/>
<comment type="caution">
    <text evidence="2">The sequence shown here is derived from an EMBL/GenBank/DDBJ whole genome shotgun (WGS) entry which is preliminary data.</text>
</comment>
<sequence>MENTRDLKSLYLVGKRMELVVHNLLSWPSLRSPWQFVFGTGPSLDKVAPKDLKLVDYSSFVPFMVMSALVLVVLFTMIYNFSVLTSIPYALAFS</sequence>
<dbReference type="AlphaFoldDB" id="A0A9D4MHJ3"/>
<evidence type="ECO:0000313" key="2">
    <source>
        <dbReference type="EMBL" id="KAH3877053.1"/>
    </source>
</evidence>
<keyword evidence="1" id="KW-0812">Transmembrane</keyword>
<evidence type="ECO:0000256" key="1">
    <source>
        <dbReference type="SAM" id="Phobius"/>
    </source>
</evidence>
<dbReference type="Proteomes" id="UP000828390">
    <property type="component" value="Unassembled WGS sequence"/>
</dbReference>
<evidence type="ECO:0008006" key="4">
    <source>
        <dbReference type="Google" id="ProtNLM"/>
    </source>
</evidence>
<reference evidence="2" key="2">
    <citation type="submission" date="2020-11" db="EMBL/GenBank/DDBJ databases">
        <authorList>
            <person name="McCartney M.A."/>
            <person name="Auch B."/>
            <person name="Kono T."/>
            <person name="Mallez S."/>
            <person name="Becker A."/>
            <person name="Gohl D.M."/>
            <person name="Silverstein K.A.T."/>
            <person name="Koren S."/>
            <person name="Bechman K.B."/>
            <person name="Herman A."/>
            <person name="Abrahante J.E."/>
            <person name="Garbe J."/>
        </authorList>
    </citation>
    <scope>NUCLEOTIDE SEQUENCE</scope>
    <source>
        <strain evidence="2">Duluth1</strain>
        <tissue evidence="2">Whole animal</tissue>
    </source>
</reference>
<dbReference type="EMBL" id="JAIWYP010000001">
    <property type="protein sequence ID" value="KAH3877053.1"/>
    <property type="molecule type" value="Genomic_DNA"/>
</dbReference>
<protein>
    <recommendedName>
        <fullName evidence="4">Transmembrane protein</fullName>
    </recommendedName>
</protein>
<keyword evidence="3" id="KW-1185">Reference proteome</keyword>
<gene>
    <name evidence="2" type="ORF">DPMN_000909</name>
</gene>
<organism evidence="2 3">
    <name type="scientific">Dreissena polymorpha</name>
    <name type="common">Zebra mussel</name>
    <name type="synonym">Mytilus polymorpha</name>
    <dbReference type="NCBI Taxonomy" id="45954"/>
    <lineage>
        <taxon>Eukaryota</taxon>
        <taxon>Metazoa</taxon>
        <taxon>Spiralia</taxon>
        <taxon>Lophotrochozoa</taxon>
        <taxon>Mollusca</taxon>
        <taxon>Bivalvia</taxon>
        <taxon>Autobranchia</taxon>
        <taxon>Heteroconchia</taxon>
        <taxon>Euheterodonta</taxon>
        <taxon>Imparidentia</taxon>
        <taxon>Neoheterodontei</taxon>
        <taxon>Myida</taxon>
        <taxon>Dreissenoidea</taxon>
        <taxon>Dreissenidae</taxon>
        <taxon>Dreissena</taxon>
    </lineage>
</organism>
<keyword evidence="1" id="KW-0472">Membrane</keyword>